<dbReference type="AlphaFoldDB" id="A0A5K1DYP1"/>
<keyword evidence="2" id="KW-0808">Transferase</keyword>
<dbReference type="Gramene" id="NC6G0255080.1">
    <property type="protein sequence ID" value="NC6G0255080.1:cds"/>
    <property type="gene ID" value="NC6G0255080"/>
</dbReference>
<dbReference type="PANTHER" id="PTHR43895">
    <property type="entry name" value="CALCIUM/CALMODULIN-DEPENDENT PROTEIN KINASE KINASE-RELATED"/>
    <property type="match status" value="1"/>
</dbReference>
<dbReference type="EMBL" id="LR721784">
    <property type="protein sequence ID" value="VVW44279.1"/>
    <property type="molecule type" value="Genomic_DNA"/>
</dbReference>
<dbReference type="InterPro" id="IPR011009">
    <property type="entry name" value="Kinase-like_dom_sf"/>
</dbReference>
<evidence type="ECO:0000256" key="6">
    <source>
        <dbReference type="PROSITE-ProRule" id="PRU10141"/>
    </source>
</evidence>
<gene>
    <name evidence="8" type="ORF">NYM_LOCUS22053</name>
</gene>
<dbReference type="GO" id="GO:0005524">
    <property type="term" value="F:ATP binding"/>
    <property type="evidence" value="ECO:0007669"/>
    <property type="project" value="UniProtKB-UniRule"/>
</dbReference>
<keyword evidence="4" id="KW-0418">Kinase</keyword>
<sequence length="84" mass="9618">MDNKGMILMQRFELGRLLGQGTFAKVCFARNTRAGQSVAIKMIDEEKVNRVGMIDQIKRETFVMGLVRHPNIVKLYEVMTSKDN</sequence>
<feature type="binding site" evidence="6">
    <location>
        <position position="41"/>
    </location>
    <ligand>
        <name>ATP</name>
        <dbReference type="ChEBI" id="CHEBI:30616"/>
    </ligand>
</feature>
<evidence type="ECO:0000256" key="3">
    <source>
        <dbReference type="ARBA" id="ARBA00022741"/>
    </source>
</evidence>
<dbReference type="FunFam" id="3.30.200.20:FF:000042">
    <property type="entry name" value="Aurora kinase A"/>
    <property type="match status" value="1"/>
</dbReference>
<evidence type="ECO:0000256" key="4">
    <source>
        <dbReference type="ARBA" id="ARBA00022777"/>
    </source>
</evidence>
<dbReference type="PROSITE" id="PS50011">
    <property type="entry name" value="PROTEIN_KINASE_DOM"/>
    <property type="match status" value="1"/>
</dbReference>
<keyword evidence="1" id="KW-0723">Serine/threonine-protein kinase</keyword>
<proteinExistence type="predicted"/>
<dbReference type="Pfam" id="PF00069">
    <property type="entry name" value="Pkinase"/>
    <property type="match status" value="1"/>
</dbReference>
<dbReference type="GO" id="GO:0004674">
    <property type="term" value="F:protein serine/threonine kinase activity"/>
    <property type="evidence" value="ECO:0007669"/>
    <property type="project" value="UniProtKB-KW"/>
</dbReference>
<reference evidence="8" key="1">
    <citation type="submission" date="2019-09" db="EMBL/GenBank/DDBJ databases">
        <authorList>
            <person name="Zhang L."/>
        </authorList>
    </citation>
    <scope>NUCLEOTIDE SEQUENCE</scope>
</reference>
<organism evidence="8">
    <name type="scientific">Nymphaea colorata</name>
    <name type="common">pocket water lily</name>
    <dbReference type="NCBI Taxonomy" id="210225"/>
    <lineage>
        <taxon>Eukaryota</taxon>
        <taxon>Viridiplantae</taxon>
        <taxon>Streptophyta</taxon>
        <taxon>Embryophyta</taxon>
        <taxon>Tracheophyta</taxon>
        <taxon>Spermatophyta</taxon>
        <taxon>Magnoliopsida</taxon>
        <taxon>Nymphaeales</taxon>
        <taxon>Nymphaeaceae</taxon>
        <taxon>Nymphaea</taxon>
    </lineage>
</organism>
<keyword evidence="3 6" id="KW-0547">Nucleotide-binding</keyword>
<name>A0A5K1DYP1_9MAGN</name>
<evidence type="ECO:0000313" key="8">
    <source>
        <dbReference type="EMBL" id="VVW44279.1"/>
    </source>
</evidence>
<accession>A0A5K1DYP1</accession>
<dbReference type="InterPro" id="IPR000719">
    <property type="entry name" value="Prot_kinase_dom"/>
</dbReference>
<evidence type="ECO:0000256" key="1">
    <source>
        <dbReference type="ARBA" id="ARBA00022527"/>
    </source>
</evidence>
<keyword evidence="5 6" id="KW-0067">ATP-binding</keyword>
<feature type="domain" description="Protein kinase" evidence="7">
    <location>
        <begin position="12"/>
        <end position="84"/>
    </location>
</feature>
<evidence type="ECO:0000256" key="5">
    <source>
        <dbReference type="ARBA" id="ARBA00022840"/>
    </source>
</evidence>
<dbReference type="PANTHER" id="PTHR43895:SF28">
    <property type="entry name" value="CBL-INTERACTING SERINE_THREONINE-PROTEIN KINASE 15"/>
    <property type="match status" value="1"/>
</dbReference>
<dbReference type="SUPFAM" id="SSF56112">
    <property type="entry name" value="Protein kinase-like (PK-like)"/>
    <property type="match status" value="1"/>
</dbReference>
<evidence type="ECO:0000256" key="2">
    <source>
        <dbReference type="ARBA" id="ARBA00022679"/>
    </source>
</evidence>
<dbReference type="GO" id="GO:0007165">
    <property type="term" value="P:signal transduction"/>
    <property type="evidence" value="ECO:0007669"/>
    <property type="project" value="TreeGrafter"/>
</dbReference>
<protein>
    <recommendedName>
        <fullName evidence="7">Protein kinase domain-containing protein</fullName>
    </recommendedName>
</protein>
<dbReference type="InterPro" id="IPR017441">
    <property type="entry name" value="Protein_kinase_ATP_BS"/>
</dbReference>
<evidence type="ECO:0000259" key="7">
    <source>
        <dbReference type="PROSITE" id="PS50011"/>
    </source>
</evidence>
<dbReference type="PROSITE" id="PS00107">
    <property type="entry name" value="PROTEIN_KINASE_ATP"/>
    <property type="match status" value="1"/>
</dbReference>
<dbReference type="Gene3D" id="3.30.200.20">
    <property type="entry name" value="Phosphorylase Kinase, domain 1"/>
    <property type="match status" value="1"/>
</dbReference>